<evidence type="ECO:0000313" key="2">
    <source>
        <dbReference type="Proteomes" id="UP000093336"/>
    </source>
</evidence>
<dbReference type="Proteomes" id="UP000093336">
    <property type="component" value="Unassembled WGS sequence"/>
</dbReference>
<name>A0ABX2XRB7_9GAMM</name>
<keyword evidence="2" id="KW-1185">Reference proteome</keyword>
<organism evidence="1 2">
    <name type="scientific">Legionella jamestowniensis</name>
    <dbReference type="NCBI Taxonomy" id="455"/>
    <lineage>
        <taxon>Bacteria</taxon>
        <taxon>Pseudomonadati</taxon>
        <taxon>Pseudomonadota</taxon>
        <taxon>Gammaproteobacteria</taxon>
        <taxon>Legionellales</taxon>
        <taxon>Legionellaceae</taxon>
        <taxon>Legionella</taxon>
    </lineage>
</organism>
<protein>
    <recommendedName>
        <fullName evidence="3">Secreted protein</fullName>
    </recommendedName>
</protein>
<comment type="caution">
    <text evidence="1">The sequence shown here is derived from an EMBL/GenBank/DDBJ whole genome shotgun (WGS) entry which is preliminary data.</text>
</comment>
<sequence>MKIILFLWFMTISFVSSSAIIYVKGLPMALEQKNDVYLLPPSNVTPSNTTLFYITMDGVNKVCMLDTHIDGGFFQITQVAFLINGTRTVWNCYAYETTVIKVLPW</sequence>
<gene>
    <name evidence="1" type="ORF">A8135_05845</name>
</gene>
<accession>A0ABX2XRB7</accession>
<evidence type="ECO:0000313" key="1">
    <source>
        <dbReference type="EMBL" id="OCH97148.1"/>
    </source>
</evidence>
<dbReference type="RefSeq" id="WP_065621329.1">
    <property type="nucleotide sequence ID" value="NZ_LYOZ01000052.1"/>
</dbReference>
<dbReference type="EMBL" id="LYOZ01000052">
    <property type="protein sequence ID" value="OCH97148.1"/>
    <property type="molecule type" value="Genomic_DNA"/>
</dbReference>
<reference evidence="1 2" key="1">
    <citation type="submission" date="2016-05" db="EMBL/GenBank/DDBJ databases">
        <authorList>
            <person name="Prochazka B."/>
            <person name="Indra A."/>
            <person name="Hasenberger P."/>
            <person name="Blaschitz M."/>
            <person name="Wagner L."/>
            <person name="Wewalka G."/>
            <person name="Sorschag S."/>
            <person name="Schmid D."/>
            <person name="Ruppitsch W."/>
        </authorList>
    </citation>
    <scope>NUCLEOTIDE SEQUENCE [LARGE SCALE GENOMIC DNA]</scope>
    <source>
        <strain evidence="1 2">974010_12</strain>
    </source>
</reference>
<proteinExistence type="predicted"/>
<evidence type="ECO:0008006" key="3">
    <source>
        <dbReference type="Google" id="ProtNLM"/>
    </source>
</evidence>